<evidence type="ECO:0000313" key="2">
    <source>
        <dbReference type="EMBL" id="EZP77119.1"/>
    </source>
</evidence>
<proteinExistence type="predicted"/>
<evidence type="ECO:0008006" key="4">
    <source>
        <dbReference type="Google" id="ProtNLM"/>
    </source>
</evidence>
<dbReference type="Proteomes" id="UP000024329">
    <property type="component" value="Unassembled WGS sequence"/>
</dbReference>
<reference evidence="2 3" key="1">
    <citation type="submission" date="2014-03" db="EMBL/GenBank/DDBJ databases">
        <title>Whole genome sequence of Novosphingobium resinovorum KF1.</title>
        <authorList>
            <person name="Gan H.M."/>
            <person name="Gan H.Y."/>
            <person name="Chew T.H."/>
            <person name="Savka M.A."/>
        </authorList>
    </citation>
    <scope>NUCLEOTIDE SEQUENCE [LARGE SCALE GENOMIC DNA]</scope>
    <source>
        <strain evidence="2 3">KF1</strain>
    </source>
</reference>
<sequence length="90" mass="10049">MPLWLDLLRTPMAAPETNDLRRMRRTWQALCILLALVVGGFGPLRQWVGRPAVAAVALALLVGTALYTALYLARKQRADTAYLDQLGERE</sequence>
<dbReference type="PATRIC" id="fig|158500.4.peg.4514"/>
<evidence type="ECO:0000313" key="3">
    <source>
        <dbReference type="Proteomes" id="UP000024329"/>
    </source>
</evidence>
<name>A0A031JPZ3_9SPHN</name>
<feature type="transmembrane region" description="Helical" evidence="1">
    <location>
        <begin position="52"/>
        <end position="73"/>
    </location>
</feature>
<dbReference type="RefSeq" id="WP_036528771.1">
    <property type="nucleotide sequence ID" value="NZ_JFYZ01000034.1"/>
</dbReference>
<dbReference type="eggNOG" id="ENOG5031C6M">
    <property type="taxonomic scope" value="Bacteria"/>
</dbReference>
<accession>A0A031JPZ3</accession>
<feature type="transmembrane region" description="Helical" evidence="1">
    <location>
        <begin position="27"/>
        <end position="46"/>
    </location>
</feature>
<organism evidence="2 3">
    <name type="scientific">Novosphingobium resinovorum</name>
    <dbReference type="NCBI Taxonomy" id="158500"/>
    <lineage>
        <taxon>Bacteria</taxon>
        <taxon>Pseudomonadati</taxon>
        <taxon>Pseudomonadota</taxon>
        <taxon>Alphaproteobacteria</taxon>
        <taxon>Sphingomonadales</taxon>
        <taxon>Sphingomonadaceae</taxon>
        <taxon>Novosphingobium</taxon>
    </lineage>
</organism>
<evidence type="ECO:0000256" key="1">
    <source>
        <dbReference type="SAM" id="Phobius"/>
    </source>
</evidence>
<dbReference type="EMBL" id="JFYZ01000034">
    <property type="protein sequence ID" value="EZP77119.1"/>
    <property type="molecule type" value="Genomic_DNA"/>
</dbReference>
<comment type="caution">
    <text evidence="2">The sequence shown here is derived from an EMBL/GenBank/DDBJ whole genome shotgun (WGS) entry which is preliminary data.</text>
</comment>
<gene>
    <name evidence="2" type="ORF">BV97_04444</name>
</gene>
<keyword evidence="1" id="KW-0812">Transmembrane</keyword>
<keyword evidence="1" id="KW-0472">Membrane</keyword>
<keyword evidence="1" id="KW-1133">Transmembrane helix</keyword>
<dbReference type="AlphaFoldDB" id="A0A031JPZ3"/>
<protein>
    <recommendedName>
        <fullName evidence="4">DUF202 domain-containing protein</fullName>
    </recommendedName>
</protein>